<dbReference type="CDD" id="cd06171">
    <property type="entry name" value="Sigma70_r4"/>
    <property type="match status" value="1"/>
</dbReference>
<keyword evidence="10" id="KW-1185">Reference proteome</keyword>
<feature type="domain" description="HTH cro/C1-type" evidence="8">
    <location>
        <begin position="221"/>
        <end position="241"/>
    </location>
</feature>
<evidence type="ECO:0000313" key="10">
    <source>
        <dbReference type="Proteomes" id="UP000010880"/>
    </source>
</evidence>
<protein>
    <recommendedName>
        <fullName evidence="7">RNA polymerase sigma factor</fullName>
    </recommendedName>
</protein>
<dbReference type="SUPFAM" id="SSF88659">
    <property type="entry name" value="Sigma3 and sigma4 domains of RNA polymerase sigma factors"/>
    <property type="match status" value="2"/>
</dbReference>
<dbReference type="PANTHER" id="PTHR30603">
    <property type="entry name" value="RNA POLYMERASE SIGMA FACTOR RPO"/>
    <property type="match status" value="1"/>
</dbReference>
<dbReference type="Gene3D" id="1.20.120.1810">
    <property type="match status" value="1"/>
</dbReference>
<name>L0KD10_HALHC</name>
<dbReference type="Pfam" id="PF04542">
    <property type="entry name" value="Sigma70_r2"/>
    <property type="match status" value="1"/>
</dbReference>
<dbReference type="EMBL" id="CP003359">
    <property type="protein sequence ID" value="AGB42430.1"/>
    <property type="molecule type" value="Genomic_DNA"/>
</dbReference>
<dbReference type="Proteomes" id="UP000010880">
    <property type="component" value="Chromosome"/>
</dbReference>
<dbReference type="InterPro" id="IPR007624">
    <property type="entry name" value="RNA_pol_sigma70_r3"/>
</dbReference>
<proteinExistence type="inferred from homology"/>
<dbReference type="InterPro" id="IPR013324">
    <property type="entry name" value="RNA_pol_sigma_r3/r4-like"/>
</dbReference>
<comment type="similarity">
    <text evidence="1 7">Belongs to the sigma-70 factor family.</text>
</comment>
<dbReference type="GO" id="GO:0016987">
    <property type="term" value="F:sigma factor activity"/>
    <property type="evidence" value="ECO:0007669"/>
    <property type="project" value="UniProtKB-KW"/>
</dbReference>
<dbReference type="PRINTS" id="PR00046">
    <property type="entry name" value="SIGMA70FCT"/>
</dbReference>
<comment type="function">
    <text evidence="7">Sigma factors are initiation factors that promote the attachment of RNA polymerase to specific initiation sites and are then released.</text>
</comment>
<dbReference type="KEGG" id="hhl:Halha_2556"/>
<evidence type="ECO:0000256" key="4">
    <source>
        <dbReference type="ARBA" id="ARBA00023082"/>
    </source>
</evidence>
<dbReference type="InterPro" id="IPR050239">
    <property type="entry name" value="Sigma-70_RNA_pol_init_factors"/>
</dbReference>
<dbReference type="GO" id="GO:0030435">
    <property type="term" value="P:sporulation resulting in formation of a cellular spore"/>
    <property type="evidence" value="ECO:0007669"/>
    <property type="project" value="UniProtKB-KW"/>
</dbReference>
<dbReference type="InterPro" id="IPR000943">
    <property type="entry name" value="RNA_pol_sigma70"/>
</dbReference>
<dbReference type="InterPro" id="IPR014322">
    <property type="entry name" value="RNA_pol_sigma-B/F/G"/>
</dbReference>
<dbReference type="OrthoDB" id="9799825at2"/>
<dbReference type="RefSeq" id="WP_015328142.1">
    <property type="nucleotide sequence ID" value="NC_019978.1"/>
</dbReference>
<evidence type="ECO:0000256" key="1">
    <source>
        <dbReference type="ARBA" id="ARBA00007788"/>
    </source>
</evidence>
<dbReference type="AlphaFoldDB" id="L0KD10"/>
<keyword evidence="4 7" id="KW-0731">Sigma factor</keyword>
<evidence type="ECO:0000313" key="9">
    <source>
        <dbReference type="EMBL" id="AGB42430.1"/>
    </source>
</evidence>
<evidence type="ECO:0000256" key="3">
    <source>
        <dbReference type="ARBA" id="ARBA00023015"/>
    </source>
</evidence>
<dbReference type="PROSITE" id="PS00716">
    <property type="entry name" value="SIGMA70_2"/>
    <property type="match status" value="1"/>
</dbReference>
<evidence type="ECO:0000256" key="5">
    <source>
        <dbReference type="ARBA" id="ARBA00023125"/>
    </source>
</evidence>
<gene>
    <name evidence="9" type="ordered locus">Halha_2556</name>
</gene>
<dbReference type="PIRSF" id="PIRSF000770">
    <property type="entry name" value="RNA_pol_sigma-SigE/K"/>
    <property type="match status" value="1"/>
</dbReference>
<dbReference type="Pfam" id="PF04545">
    <property type="entry name" value="Sigma70_r4"/>
    <property type="match status" value="1"/>
</dbReference>
<dbReference type="PATRIC" id="fig|748449.3.peg.2478"/>
<dbReference type="Pfam" id="PF04539">
    <property type="entry name" value="Sigma70_r3"/>
    <property type="match status" value="1"/>
</dbReference>
<dbReference type="PROSITE" id="PS50943">
    <property type="entry name" value="HTH_CROC1"/>
    <property type="match status" value="1"/>
</dbReference>
<accession>L0KD10</accession>
<dbReference type="NCBIfam" id="TIGR02937">
    <property type="entry name" value="sigma70-ECF"/>
    <property type="match status" value="1"/>
</dbReference>
<dbReference type="NCBIfam" id="TIGR02980">
    <property type="entry name" value="SigBFG"/>
    <property type="match status" value="1"/>
</dbReference>
<dbReference type="PANTHER" id="PTHR30603:SF17">
    <property type="entry name" value="RNA POLYMERASE SIGMA-G FACTOR"/>
    <property type="match status" value="1"/>
</dbReference>
<dbReference type="InterPro" id="IPR001387">
    <property type="entry name" value="Cro/C1-type_HTH"/>
</dbReference>
<keyword evidence="2" id="KW-0749">Sporulation</keyword>
<organism evidence="9 10">
    <name type="scientific">Halobacteroides halobius (strain ATCC 35273 / DSM 5150 / MD-1)</name>
    <dbReference type="NCBI Taxonomy" id="748449"/>
    <lineage>
        <taxon>Bacteria</taxon>
        <taxon>Bacillati</taxon>
        <taxon>Bacillota</taxon>
        <taxon>Clostridia</taxon>
        <taxon>Halanaerobiales</taxon>
        <taxon>Halobacteroidaceae</taxon>
        <taxon>Halobacteroides</taxon>
    </lineage>
</organism>
<dbReference type="STRING" id="748449.Halha_2556"/>
<dbReference type="PROSITE" id="PS00715">
    <property type="entry name" value="SIGMA70_1"/>
    <property type="match status" value="1"/>
</dbReference>
<dbReference type="InterPro" id="IPR007627">
    <property type="entry name" value="RNA_pol_sigma70_r2"/>
</dbReference>
<reference evidence="10" key="1">
    <citation type="submission" date="2012-02" db="EMBL/GenBank/DDBJ databases">
        <title>The complete genome of Halobacteroides halobius DSM 5150.</title>
        <authorList>
            <person name="Lucas S."/>
            <person name="Copeland A."/>
            <person name="Lapidus A."/>
            <person name="Glavina del Rio T."/>
            <person name="Dalin E."/>
            <person name="Tice H."/>
            <person name="Bruce D."/>
            <person name="Goodwin L."/>
            <person name="Pitluck S."/>
            <person name="Peters L."/>
            <person name="Mikhailova N."/>
            <person name="Gu W."/>
            <person name="Kyrpides N."/>
            <person name="Mavromatis K."/>
            <person name="Ivanova N."/>
            <person name="Brettin T."/>
            <person name="Detter J.C."/>
            <person name="Han C."/>
            <person name="Larimer F."/>
            <person name="Land M."/>
            <person name="Hauser L."/>
            <person name="Markowitz V."/>
            <person name="Cheng J.-F."/>
            <person name="Hugenholtz P."/>
            <person name="Woyke T."/>
            <person name="Wu D."/>
            <person name="Tindall B."/>
            <person name="Pomrenke H."/>
            <person name="Brambilla E."/>
            <person name="Klenk H.-P."/>
            <person name="Eisen J.A."/>
        </authorList>
    </citation>
    <scope>NUCLEOTIDE SEQUENCE [LARGE SCALE GENOMIC DNA]</scope>
    <source>
        <strain evidence="10">ATCC 35273 / DSM 5150 / MD-1</strain>
    </source>
</reference>
<evidence type="ECO:0000256" key="7">
    <source>
        <dbReference type="RuleBase" id="RU362124"/>
    </source>
</evidence>
<evidence type="ECO:0000256" key="6">
    <source>
        <dbReference type="ARBA" id="ARBA00023163"/>
    </source>
</evidence>
<keyword evidence="6 7" id="KW-0804">Transcription</keyword>
<sequence>MKRVKLTGFDTTELPVLSNEEMMDLFAQLEAGSNEARQKIISGNLRLVLSVLQRFRNNKYTIDDLFQVGCVGLIKAVDNFDSTRGVKFSTYAVPMIIGEVKRHIRDNKRVRVSRSLRQIAYQALKFKEELRKKKGVEPTLEEIAEEMDVPREKIVHSLEAVKNPISLFKPVFEEEGDSLLLLDQLESSEQINWIEGINLRQALKKLTAREQLIIKLKFYEGKTQTEIAEKVGVSQAQISRIQKKALNKLQQEVKVKEEIKCAE</sequence>
<evidence type="ECO:0000256" key="2">
    <source>
        <dbReference type="ARBA" id="ARBA00022969"/>
    </source>
</evidence>
<evidence type="ECO:0000259" key="8">
    <source>
        <dbReference type="PROSITE" id="PS50943"/>
    </source>
</evidence>
<dbReference type="eggNOG" id="COG1191">
    <property type="taxonomic scope" value="Bacteria"/>
</dbReference>
<dbReference type="GO" id="GO:0006352">
    <property type="term" value="P:DNA-templated transcription initiation"/>
    <property type="evidence" value="ECO:0007669"/>
    <property type="project" value="InterPro"/>
</dbReference>
<dbReference type="InterPro" id="IPR007630">
    <property type="entry name" value="RNA_pol_sigma70_r4"/>
</dbReference>
<dbReference type="SUPFAM" id="SSF88946">
    <property type="entry name" value="Sigma2 domain of RNA polymerase sigma factors"/>
    <property type="match status" value="1"/>
</dbReference>
<dbReference type="InterPro" id="IPR014284">
    <property type="entry name" value="RNA_pol_sigma-70_dom"/>
</dbReference>
<dbReference type="InterPro" id="IPR013325">
    <property type="entry name" value="RNA_pol_sigma_r2"/>
</dbReference>
<keyword evidence="3 7" id="KW-0805">Transcription regulation</keyword>
<dbReference type="GO" id="GO:0003677">
    <property type="term" value="F:DNA binding"/>
    <property type="evidence" value="ECO:0007669"/>
    <property type="project" value="UniProtKB-KW"/>
</dbReference>
<dbReference type="HOGENOM" id="CLU_014793_8_5_9"/>
<dbReference type="Gene3D" id="1.20.140.160">
    <property type="match status" value="1"/>
</dbReference>
<keyword evidence="5 7" id="KW-0238">DNA-binding</keyword>